<organism evidence="1">
    <name type="scientific">Siphoviridae sp. ctEw721</name>
    <dbReference type="NCBI Taxonomy" id="2825400"/>
    <lineage>
        <taxon>Viruses</taxon>
        <taxon>Duplodnaviria</taxon>
        <taxon>Heunggongvirae</taxon>
        <taxon>Uroviricota</taxon>
        <taxon>Caudoviricetes</taxon>
    </lineage>
</organism>
<accession>A0A8S5TS00</accession>
<dbReference type="EMBL" id="BK015914">
    <property type="protein sequence ID" value="DAF84981.1"/>
    <property type="molecule type" value="Genomic_DNA"/>
</dbReference>
<reference evidence="1" key="1">
    <citation type="journal article" date="2021" name="Proc. Natl. Acad. Sci. U.S.A.">
        <title>A Catalog of Tens of Thousands of Viruses from Human Metagenomes Reveals Hidden Associations with Chronic Diseases.</title>
        <authorList>
            <person name="Tisza M.J."/>
            <person name="Buck C.B."/>
        </authorList>
    </citation>
    <scope>NUCLEOTIDE SEQUENCE</scope>
    <source>
        <strain evidence="1">CtEw721</strain>
    </source>
</reference>
<sequence length="269" mass="28329">MYYLDYAKQVGDRYILNFFADSAEDLKDVPTDKPYITRNGTNYGIPLDTSVVTIVEKGTKVNYVLQNGAYIAGGDVAPVVGTLEATENKTYLAKDANLDGYSQVVVNVQPALQEKSATPTTAQQVVTPEEGFYGLSKVTVAKIPDNYVIPTGEVEITANGTHDVSGKASATVNVQPKLQEKSVTANGAVTPDSGFQGLSKVTVNVPATPTEEKTVVLALADGDQVITPTAGKNISKVTITKPAELLPENIKKGITIAGVTGTYEAVTGA</sequence>
<proteinExistence type="predicted"/>
<evidence type="ECO:0000313" key="1">
    <source>
        <dbReference type="EMBL" id="DAF84981.1"/>
    </source>
</evidence>
<name>A0A8S5TS00_9CAUD</name>
<protein>
    <submittedName>
        <fullName evidence="1">Uncharacterized protein</fullName>
    </submittedName>
</protein>